<dbReference type="SUPFAM" id="SSF109854">
    <property type="entry name" value="DinB/YfiT-like putative metalloenzymes"/>
    <property type="match status" value="1"/>
</dbReference>
<dbReference type="InterPro" id="IPR011463">
    <property type="entry name" value="DUF1569"/>
</dbReference>
<dbReference type="Gene3D" id="1.20.120.450">
    <property type="entry name" value="dinb family like domain"/>
    <property type="match status" value="1"/>
</dbReference>
<evidence type="ECO:0008006" key="3">
    <source>
        <dbReference type="Google" id="ProtNLM"/>
    </source>
</evidence>
<dbReference type="KEGG" id="ccos:Pan44_13290"/>
<dbReference type="AlphaFoldDB" id="A0A517SB04"/>
<evidence type="ECO:0000313" key="1">
    <source>
        <dbReference type="EMBL" id="QDT53313.1"/>
    </source>
</evidence>
<accession>A0A517SB04</accession>
<evidence type="ECO:0000313" key="2">
    <source>
        <dbReference type="Proteomes" id="UP000315700"/>
    </source>
</evidence>
<dbReference type="InParanoid" id="A0A517SB04"/>
<keyword evidence="2" id="KW-1185">Reference proteome</keyword>
<dbReference type="InterPro" id="IPR034660">
    <property type="entry name" value="DinB/YfiT-like"/>
</dbReference>
<protein>
    <recommendedName>
        <fullName evidence="3">DinB superfamily protein</fullName>
    </recommendedName>
</protein>
<organism evidence="1 2">
    <name type="scientific">Caulifigura coniformis</name>
    <dbReference type="NCBI Taxonomy" id="2527983"/>
    <lineage>
        <taxon>Bacteria</taxon>
        <taxon>Pseudomonadati</taxon>
        <taxon>Planctomycetota</taxon>
        <taxon>Planctomycetia</taxon>
        <taxon>Planctomycetales</taxon>
        <taxon>Planctomycetaceae</taxon>
        <taxon>Caulifigura</taxon>
    </lineage>
</organism>
<dbReference type="OrthoDB" id="282689at2"/>
<dbReference type="Pfam" id="PF07606">
    <property type="entry name" value="DUF1569"/>
    <property type="match status" value="1"/>
</dbReference>
<sequence length="164" mass="18586">MQTDDTAPARRSLSFASPQEVIDDCQNLSSAPCRMLGQWTLSQNIRHLAQGVDCFYDGFGFQLNWWRRRILGPLLKHHVLRRGMPQGVRLPVDAGTLLPPAPDDDLPAALEHLKSAIRRLEQEAPRHPHPFFGPLTHEQARQFMLRHAELHLSFAIPAPEPAPR</sequence>
<dbReference type="Proteomes" id="UP000315700">
    <property type="component" value="Chromosome"/>
</dbReference>
<dbReference type="EMBL" id="CP036271">
    <property type="protein sequence ID" value="QDT53313.1"/>
    <property type="molecule type" value="Genomic_DNA"/>
</dbReference>
<name>A0A517SB04_9PLAN</name>
<proteinExistence type="predicted"/>
<reference evidence="1 2" key="1">
    <citation type="submission" date="2019-02" db="EMBL/GenBank/DDBJ databases">
        <title>Deep-cultivation of Planctomycetes and their phenomic and genomic characterization uncovers novel biology.</title>
        <authorList>
            <person name="Wiegand S."/>
            <person name="Jogler M."/>
            <person name="Boedeker C."/>
            <person name="Pinto D."/>
            <person name="Vollmers J."/>
            <person name="Rivas-Marin E."/>
            <person name="Kohn T."/>
            <person name="Peeters S.H."/>
            <person name="Heuer A."/>
            <person name="Rast P."/>
            <person name="Oberbeckmann S."/>
            <person name="Bunk B."/>
            <person name="Jeske O."/>
            <person name="Meyerdierks A."/>
            <person name="Storesund J.E."/>
            <person name="Kallscheuer N."/>
            <person name="Luecker S."/>
            <person name="Lage O.M."/>
            <person name="Pohl T."/>
            <person name="Merkel B.J."/>
            <person name="Hornburger P."/>
            <person name="Mueller R.-W."/>
            <person name="Bruemmer F."/>
            <person name="Labrenz M."/>
            <person name="Spormann A.M."/>
            <person name="Op den Camp H."/>
            <person name="Overmann J."/>
            <person name="Amann R."/>
            <person name="Jetten M.S.M."/>
            <person name="Mascher T."/>
            <person name="Medema M.H."/>
            <person name="Devos D.P."/>
            <person name="Kaster A.-K."/>
            <person name="Ovreas L."/>
            <person name="Rohde M."/>
            <person name="Galperin M.Y."/>
            <person name="Jogler C."/>
        </authorList>
    </citation>
    <scope>NUCLEOTIDE SEQUENCE [LARGE SCALE GENOMIC DNA]</scope>
    <source>
        <strain evidence="1 2">Pan44</strain>
    </source>
</reference>
<gene>
    <name evidence="1" type="ORF">Pan44_13290</name>
</gene>
<dbReference type="RefSeq" id="WP_145028428.1">
    <property type="nucleotide sequence ID" value="NZ_CP036271.1"/>
</dbReference>